<feature type="compositionally biased region" description="Basic and acidic residues" evidence="1">
    <location>
        <begin position="14"/>
        <end position="23"/>
    </location>
</feature>
<comment type="caution">
    <text evidence="2">The sequence shown here is derived from an EMBL/GenBank/DDBJ whole genome shotgun (WGS) entry which is preliminary data.</text>
</comment>
<gene>
    <name evidence="2" type="ORF">Tci_895901</name>
</gene>
<proteinExistence type="predicted"/>
<accession>A0A699ULC0</accession>
<feature type="non-terminal residue" evidence="2">
    <location>
        <position position="1"/>
    </location>
</feature>
<feature type="region of interest" description="Disordered" evidence="1">
    <location>
        <begin position="1"/>
        <end position="34"/>
    </location>
</feature>
<dbReference type="EMBL" id="BKCJ011348587">
    <property type="protein sequence ID" value="GFD23932.1"/>
    <property type="molecule type" value="Genomic_DNA"/>
</dbReference>
<protein>
    <submittedName>
        <fullName evidence="2">Uncharacterized protein</fullName>
    </submittedName>
</protein>
<sequence>RRADPVACQRQQRRVAEKSRYADRLSGASVDPDLRPAAAMGRHWLPAHGQKHSALQRHQKCRAALTQRIRVARHAGELHRQHRHWPGRAEVVRKVTSEGYFPRCNLQRLLTEGLPERRRRSAKPTGNDRDGFFHIRRLCVASQAQAQAAAGLSLAQTHGEQHVGGAAAGRIARRCR</sequence>
<name>A0A699ULC0_TANCI</name>
<organism evidence="2">
    <name type="scientific">Tanacetum cinerariifolium</name>
    <name type="common">Dalmatian daisy</name>
    <name type="synonym">Chrysanthemum cinerariifolium</name>
    <dbReference type="NCBI Taxonomy" id="118510"/>
    <lineage>
        <taxon>Eukaryota</taxon>
        <taxon>Viridiplantae</taxon>
        <taxon>Streptophyta</taxon>
        <taxon>Embryophyta</taxon>
        <taxon>Tracheophyta</taxon>
        <taxon>Spermatophyta</taxon>
        <taxon>Magnoliopsida</taxon>
        <taxon>eudicotyledons</taxon>
        <taxon>Gunneridae</taxon>
        <taxon>Pentapetalae</taxon>
        <taxon>asterids</taxon>
        <taxon>campanulids</taxon>
        <taxon>Asterales</taxon>
        <taxon>Asteraceae</taxon>
        <taxon>Asteroideae</taxon>
        <taxon>Anthemideae</taxon>
        <taxon>Anthemidinae</taxon>
        <taxon>Tanacetum</taxon>
    </lineage>
</organism>
<dbReference type="AlphaFoldDB" id="A0A699ULC0"/>
<reference evidence="2" key="1">
    <citation type="journal article" date="2019" name="Sci. Rep.">
        <title>Draft genome of Tanacetum cinerariifolium, the natural source of mosquito coil.</title>
        <authorList>
            <person name="Yamashiro T."/>
            <person name="Shiraishi A."/>
            <person name="Satake H."/>
            <person name="Nakayama K."/>
        </authorList>
    </citation>
    <scope>NUCLEOTIDE SEQUENCE</scope>
</reference>
<evidence type="ECO:0000256" key="1">
    <source>
        <dbReference type="SAM" id="MobiDB-lite"/>
    </source>
</evidence>
<evidence type="ECO:0000313" key="2">
    <source>
        <dbReference type="EMBL" id="GFD23932.1"/>
    </source>
</evidence>